<proteinExistence type="predicted"/>
<feature type="region of interest" description="Disordered" evidence="1">
    <location>
        <begin position="136"/>
        <end position="155"/>
    </location>
</feature>
<dbReference type="BioCyc" id="SCAR396513:SCA_RS09105-MONOMER"/>
<dbReference type="Pfam" id="PF05257">
    <property type="entry name" value="CHAP"/>
    <property type="match status" value="1"/>
</dbReference>
<dbReference type="Proteomes" id="UP000000444">
    <property type="component" value="Chromosome"/>
</dbReference>
<dbReference type="AlphaFoldDB" id="B9DLW2"/>
<evidence type="ECO:0000256" key="1">
    <source>
        <dbReference type="SAM" id="MobiDB-lite"/>
    </source>
</evidence>
<accession>B9DLW2</accession>
<reference evidence="3 4" key="1">
    <citation type="journal article" date="2009" name="Appl. Environ. Microbiol.">
        <title>Genome analysis of the meat starter culture bacterium Staphylococcus carnosus TM300.</title>
        <authorList>
            <person name="Rosenstein R."/>
            <person name="Nerz C."/>
            <person name="Biswas L."/>
            <person name="Resch A."/>
            <person name="Raddatz G."/>
            <person name="Schuster S.C."/>
            <person name="Goetz F."/>
        </authorList>
    </citation>
    <scope>NUCLEOTIDE SEQUENCE [LARGE SCALE GENOMIC DNA]</scope>
    <source>
        <strain evidence="3 4">TM300</strain>
    </source>
</reference>
<evidence type="ECO:0000313" key="4">
    <source>
        <dbReference type="Proteomes" id="UP000000444"/>
    </source>
</evidence>
<gene>
    <name evidence="3" type="primary">sceB</name>
    <name evidence="3" type="ordered locus">Sca_1790</name>
</gene>
<dbReference type="HOGENOM" id="CLU_016043_11_0_9"/>
<dbReference type="KEGG" id="sca:SCA_1790"/>
<protein>
    <submittedName>
        <fullName evidence="3">SceB</fullName>
    </submittedName>
</protein>
<feature type="compositionally biased region" description="Low complexity" evidence="1">
    <location>
        <begin position="139"/>
        <end position="155"/>
    </location>
</feature>
<feature type="region of interest" description="Disordered" evidence="1">
    <location>
        <begin position="112"/>
        <end position="131"/>
    </location>
</feature>
<name>B9DLW2_STACT</name>
<dbReference type="EMBL" id="AM295250">
    <property type="protein sequence ID" value="CAL28695.1"/>
    <property type="molecule type" value="Genomic_DNA"/>
</dbReference>
<dbReference type="OrthoDB" id="2389353at2"/>
<evidence type="ECO:0000259" key="2">
    <source>
        <dbReference type="PROSITE" id="PS50911"/>
    </source>
</evidence>
<keyword evidence="4" id="KW-1185">Reference proteome</keyword>
<dbReference type="InterPro" id="IPR007921">
    <property type="entry name" value="CHAP_dom"/>
</dbReference>
<dbReference type="Gene3D" id="3.90.1720.10">
    <property type="entry name" value="endopeptidase domain like (from Nostoc punctiforme)"/>
    <property type="match status" value="1"/>
</dbReference>
<dbReference type="PROSITE" id="PS50911">
    <property type="entry name" value="CHAP"/>
    <property type="match status" value="1"/>
</dbReference>
<organism evidence="3 4">
    <name type="scientific">Staphylococcus carnosus (strain TM300)</name>
    <dbReference type="NCBI Taxonomy" id="396513"/>
    <lineage>
        <taxon>Bacteria</taxon>
        <taxon>Bacillati</taxon>
        <taxon>Bacillota</taxon>
        <taxon>Bacilli</taxon>
        <taxon>Bacillales</taxon>
        <taxon>Staphylococcaceae</taxon>
        <taxon>Staphylococcus</taxon>
    </lineage>
</organism>
<dbReference type="InterPro" id="IPR038765">
    <property type="entry name" value="Papain-like_cys_pep_sf"/>
</dbReference>
<dbReference type="RefSeq" id="WP_015901031.1">
    <property type="nucleotide sequence ID" value="NC_012121.1"/>
</dbReference>
<evidence type="ECO:0000313" key="3">
    <source>
        <dbReference type="EMBL" id="CAL28695.1"/>
    </source>
</evidence>
<dbReference type="SUPFAM" id="SSF54001">
    <property type="entry name" value="Cysteine proteinases"/>
    <property type="match status" value="1"/>
</dbReference>
<dbReference type="eggNOG" id="COG3942">
    <property type="taxonomic scope" value="Bacteria"/>
</dbReference>
<sequence>MNKIATTTIATVGTGIAALTLSHHDADAAENNNGYNPNDPYSYSYSYTIDQQGNYHYTWEGNWNKDNRFNNNYSTYAQYNNGYSNNTSSNNYSSYSNYNTANNNYSNYSSYNNNNAGSTPRTGGMGATYSTSDNNVKVSTTSAPSTSSNTMSSRTSSGANYYTAGQCTYYAFDRAGGKVGSTWGNANNWASAAAAAGYTVNNSPAAGAIMQTSQGAYGHVAYVESVNSNGSIRVSEMNYGHGPGVVTSRTISASQAAGYNYIR</sequence>
<feature type="domain" description="Peptidase C51" evidence="2">
    <location>
        <begin position="142"/>
        <end position="263"/>
    </location>
</feature>